<organism evidence="13 14">
    <name type="scientific">Magnetococcus marinus (strain ATCC BAA-1437 / JCM 17883 / MC-1)</name>
    <dbReference type="NCBI Taxonomy" id="156889"/>
    <lineage>
        <taxon>Bacteria</taxon>
        <taxon>Pseudomonadati</taxon>
        <taxon>Pseudomonadota</taxon>
        <taxon>Magnetococcia</taxon>
        <taxon>Magnetococcales</taxon>
        <taxon>Magnetococcaceae</taxon>
        <taxon>Magnetococcus</taxon>
    </lineage>
</organism>
<evidence type="ECO:0000256" key="5">
    <source>
        <dbReference type="ARBA" id="ARBA00022962"/>
    </source>
</evidence>
<dbReference type="HAMAP" id="MF_00278">
    <property type="entry name" value="HisH"/>
    <property type="match status" value="1"/>
</dbReference>
<keyword evidence="13" id="KW-0328">Glycosyltransferase</keyword>
<feature type="domain" description="Glutamine amidotransferase" evidence="12">
    <location>
        <begin position="10"/>
        <end position="209"/>
    </location>
</feature>
<evidence type="ECO:0000256" key="4">
    <source>
        <dbReference type="ARBA" id="ARBA00022801"/>
    </source>
</evidence>
<dbReference type="UniPathway" id="UPA00031">
    <property type="reaction ID" value="UER00010"/>
</dbReference>
<evidence type="ECO:0000256" key="7">
    <source>
        <dbReference type="ARBA" id="ARBA00023239"/>
    </source>
</evidence>
<dbReference type="AlphaFoldDB" id="A0LAD4"/>
<feature type="active site" evidence="10 11">
    <location>
        <position position="195"/>
    </location>
</feature>
<feature type="active site" description="Nucleophile" evidence="10 11">
    <location>
        <position position="87"/>
    </location>
</feature>
<comment type="function">
    <text evidence="10">IGPS catalyzes the conversion of PRFAR and glutamine to IGP, AICAR and glutamate. The HisH subunit catalyzes the hydrolysis of glutamine to glutamate and ammonia as part of the synthesis of IGP and AICAR. The resulting ammonia molecule is channeled to the active site of HisF.</text>
</comment>
<protein>
    <recommendedName>
        <fullName evidence="10">Imidazole glycerol phosphate synthase subunit HisH</fullName>
        <ecNumber evidence="10">4.3.2.10</ecNumber>
    </recommendedName>
    <alternativeName>
        <fullName evidence="10">IGP synthase glutaminase subunit</fullName>
        <ecNumber evidence="10">3.5.1.2</ecNumber>
    </alternativeName>
    <alternativeName>
        <fullName evidence="10">IGP synthase subunit HisH</fullName>
    </alternativeName>
    <alternativeName>
        <fullName evidence="10">ImGP synthase subunit HisH</fullName>
        <shortName evidence="10">IGPS subunit HisH</shortName>
    </alternativeName>
</protein>
<dbReference type="PANTHER" id="PTHR42701">
    <property type="entry name" value="IMIDAZOLE GLYCEROL PHOSPHATE SYNTHASE SUBUNIT HISH"/>
    <property type="match status" value="1"/>
</dbReference>
<dbReference type="PIRSF" id="PIRSF000495">
    <property type="entry name" value="Amidotransf_hisH"/>
    <property type="match status" value="1"/>
</dbReference>
<evidence type="ECO:0000256" key="1">
    <source>
        <dbReference type="ARBA" id="ARBA00005091"/>
    </source>
</evidence>
<dbReference type="EC" id="4.3.2.10" evidence="10"/>
<dbReference type="GO" id="GO:0000107">
    <property type="term" value="F:imidazoleglycerol-phosphate synthase activity"/>
    <property type="evidence" value="ECO:0007669"/>
    <property type="project" value="UniProtKB-UniRule"/>
</dbReference>
<dbReference type="CDD" id="cd01748">
    <property type="entry name" value="GATase1_IGP_Synthase"/>
    <property type="match status" value="1"/>
</dbReference>
<dbReference type="PROSITE" id="PS51273">
    <property type="entry name" value="GATASE_TYPE_1"/>
    <property type="match status" value="1"/>
</dbReference>
<dbReference type="KEGG" id="mgm:Mmc1_2427"/>
<evidence type="ECO:0000256" key="10">
    <source>
        <dbReference type="HAMAP-Rule" id="MF_00278"/>
    </source>
</evidence>
<dbReference type="eggNOG" id="COG0118">
    <property type="taxonomic scope" value="Bacteria"/>
</dbReference>
<keyword evidence="10" id="KW-0963">Cytoplasm</keyword>
<comment type="subcellular location">
    <subcellularLocation>
        <location evidence="10">Cytoplasm</location>
    </subcellularLocation>
</comment>
<comment type="catalytic activity">
    <reaction evidence="9 10">
        <text>L-glutamine + H2O = L-glutamate + NH4(+)</text>
        <dbReference type="Rhea" id="RHEA:15889"/>
        <dbReference type="ChEBI" id="CHEBI:15377"/>
        <dbReference type="ChEBI" id="CHEBI:28938"/>
        <dbReference type="ChEBI" id="CHEBI:29985"/>
        <dbReference type="ChEBI" id="CHEBI:58359"/>
        <dbReference type="EC" id="3.5.1.2"/>
    </reaction>
</comment>
<dbReference type="EC" id="3.5.1.2" evidence="10"/>
<dbReference type="GO" id="GO:0004359">
    <property type="term" value="F:glutaminase activity"/>
    <property type="evidence" value="ECO:0007669"/>
    <property type="project" value="UniProtKB-EC"/>
</dbReference>
<dbReference type="MEROPS" id="C26.965"/>
<evidence type="ECO:0000313" key="13">
    <source>
        <dbReference type="EMBL" id="ABK44927.1"/>
    </source>
</evidence>
<comment type="pathway">
    <text evidence="1 10">Amino-acid biosynthesis; L-histidine biosynthesis; L-histidine from 5-phospho-alpha-D-ribose 1-diphosphate: step 5/9.</text>
</comment>
<dbReference type="HOGENOM" id="CLU_071837_2_0_5"/>
<dbReference type="Gene3D" id="3.40.50.880">
    <property type="match status" value="1"/>
</dbReference>
<dbReference type="GO" id="GO:0000105">
    <property type="term" value="P:L-histidine biosynthetic process"/>
    <property type="evidence" value="ECO:0007669"/>
    <property type="project" value="UniProtKB-UniRule"/>
</dbReference>
<dbReference type="InterPro" id="IPR010139">
    <property type="entry name" value="Imidazole-glycPsynth_HisH"/>
</dbReference>
<dbReference type="InterPro" id="IPR029062">
    <property type="entry name" value="Class_I_gatase-like"/>
</dbReference>
<evidence type="ECO:0000256" key="8">
    <source>
        <dbReference type="ARBA" id="ARBA00047838"/>
    </source>
</evidence>
<keyword evidence="14" id="KW-1185">Reference proteome</keyword>
<accession>A0LAD4</accession>
<name>A0LAD4_MAGMM</name>
<dbReference type="InterPro" id="IPR017926">
    <property type="entry name" value="GATASE"/>
</dbReference>
<keyword evidence="3 10" id="KW-0028">Amino-acid biosynthesis</keyword>
<keyword evidence="13" id="KW-0808">Transferase</keyword>
<dbReference type="EMBL" id="CP000471">
    <property type="protein sequence ID" value="ABK44927.1"/>
    <property type="molecule type" value="Genomic_DNA"/>
</dbReference>
<dbReference type="Pfam" id="PF00117">
    <property type="entry name" value="GATase"/>
    <property type="match status" value="1"/>
</dbReference>
<evidence type="ECO:0000259" key="12">
    <source>
        <dbReference type="Pfam" id="PF00117"/>
    </source>
</evidence>
<evidence type="ECO:0000256" key="3">
    <source>
        <dbReference type="ARBA" id="ARBA00022605"/>
    </source>
</evidence>
<feature type="active site" evidence="10 11">
    <location>
        <position position="193"/>
    </location>
</feature>
<dbReference type="SUPFAM" id="SSF52317">
    <property type="entry name" value="Class I glutamine amidotransferase-like"/>
    <property type="match status" value="1"/>
</dbReference>
<reference evidence="13 14" key="2">
    <citation type="journal article" date="2012" name="Int. J. Syst. Evol. Microbiol.">
        <title>Magnetococcus marinus gen. nov., sp. nov., a marine, magnetotactic bacterium that represents a novel lineage (Magnetococcaceae fam. nov.; Magnetococcales ord. nov.) at the base of the Alphaproteobacteria.</title>
        <authorList>
            <person name="Bazylinski D.A."/>
            <person name="Williams T.J."/>
            <person name="Lefevre C.T."/>
            <person name="Berg R.J."/>
            <person name="Zhang C.L."/>
            <person name="Bowser S.S."/>
            <person name="Dean A.J."/>
            <person name="Beveridge T.J."/>
        </authorList>
    </citation>
    <scope>NUCLEOTIDE SEQUENCE [LARGE SCALE GENOMIC DNA]</scope>
    <source>
        <strain evidence="14">ATCC BAA-1437 / JCM 17883 / MC-1</strain>
    </source>
</reference>
<keyword evidence="4 10" id="KW-0378">Hydrolase</keyword>
<reference evidence="14" key="1">
    <citation type="journal article" date="2009" name="Appl. Environ. Microbiol.">
        <title>Complete genome sequence of the chemolithoautotrophic marine magnetotactic coccus strain MC-1.</title>
        <authorList>
            <person name="Schubbe S."/>
            <person name="Williams T.J."/>
            <person name="Xie G."/>
            <person name="Kiss H.E."/>
            <person name="Brettin T.S."/>
            <person name="Martinez D."/>
            <person name="Ross C.A."/>
            <person name="Schuler D."/>
            <person name="Cox B.L."/>
            <person name="Nealson K.H."/>
            <person name="Bazylinski D.A."/>
        </authorList>
    </citation>
    <scope>NUCLEOTIDE SEQUENCE [LARGE SCALE GENOMIC DNA]</scope>
    <source>
        <strain evidence="14">ATCC BAA-1437 / JCM 17883 / MC-1</strain>
    </source>
</reference>
<dbReference type="GO" id="GO:0005737">
    <property type="term" value="C:cytoplasm"/>
    <property type="evidence" value="ECO:0007669"/>
    <property type="project" value="UniProtKB-SubCell"/>
</dbReference>
<proteinExistence type="inferred from homology"/>
<keyword evidence="6 10" id="KW-0368">Histidine biosynthesis</keyword>
<dbReference type="PANTHER" id="PTHR42701:SF1">
    <property type="entry name" value="IMIDAZOLE GLYCEROL PHOSPHATE SYNTHASE SUBUNIT HISH"/>
    <property type="match status" value="1"/>
</dbReference>
<evidence type="ECO:0000313" key="14">
    <source>
        <dbReference type="Proteomes" id="UP000002586"/>
    </source>
</evidence>
<evidence type="ECO:0000256" key="11">
    <source>
        <dbReference type="PIRSR" id="PIRSR000495-1"/>
    </source>
</evidence>
<keyword evidence="5 10" id="KW-0315">Glutamine amidotransferase</keyword>
<evidence type="ECO:0000256" key="6">
    <source>
        <dbReference type="ARBA" id="ARBA00023102"/>
    </source>
</evidence>
<dbReference type="Proteomes" id="UP000002586">
    <property type="component" value="Chromosome"/>
</dbReference>
<evidence type="ECO:0000256" key="2">
    <source>
        <dbReference type="ARBA" id="ARBA00011152"/>
    </source>
</evidence>
<dbReference type="STRING" id="156889.Mmc1_2427"/>
<comment type="subunit">
    <text evidence="2 10">Heterodimer of HisH and HisF.</text>
</comment>
<gene>
    <name evidence="10" type="primary">hisH</name>
    <name evidence="13" type="ordered locus">Mmc1_2427</name>
</gene>
<keyword evidence="7 10" id="KW-0456">Lyase</keyword>
<dbReference type="NCBIfam" id="TIGR01855">
    <property type="entry name" value="IMP_synth_hisH"/>
    <property type="match status" value="1"/>
</dbReference>
<dbReference type="GO" id="GO:0016829">
    <property type="term" value="F:lyase activity"/>
    <property type="evidence" value="ECO:0007669"/>
    <property type="project" value="UniProtKB-KW"/>
</dbReference>
<sequence>MGGGVGGMNVVVDYGCGNLASIVNMAKKAGYGAVISSDPAQIAKATRLILPGVGAYDQGMAQLQQRGLREVLDEQVLKRKVPLLGICLGAQLIARGSEEGVLPGLGWIAADVVRFDASRMGQHARIPHIGWCDFIPEGNAPLVAQMEAQSRFYFVHSYHLQCEDANDVMGRAVHGYSFVAAVARDNIFGVQFHPEKSHRFGLHLLTRFFELPAAVPSHA</sequence>
<comment type="catalytic activity">
    <reaction evidence="8 10">
        <text>5-[(5-phospho-1-deoxy-D-ribulos-1-ylimino)methylamino]-1-(5-phospho-beta-D-ribosyl)imidazole-4-carboxamide + L-glutamine = D-erythro-1-(imidazol-4-yl)glycerol 3-phosphate + 5-amino-1-(5-phospho-beta-D-ribosyl)imidazole-4-carboxamide + L-glutamate + H(+)</text>
        <dbReference type="Rhea" id="RHEA:24793"/>
        <dbReference type="ChEBI" id="CHEBI:15378"/>
        <dbReference type="ChEBI" id="CHEBI:29985"/>
        <dbReference type="ChEBI" id="CHEBI:58278"/>
        <dbReference type="ChEBI" id="CHEBI:58359"/>
        <dbReference type="ChEBI" id="CHEBI:58475"/>
        <dbReference type="ChEBI" id="CHEBI:58525"/>
        <dbReference type="EC" id="4.3.2.10"/>
    </reaction>
</comment>
<evidence type="ECO:0000256" key="9">
    <source>
        <dbReference type="ARBA" id="ARBA00049534"/>
    </source>
</evidence>